<dbReference type="EMBL" id="CP048104">
    <property type="protein sequence ID" value="QKG83703.1"/>
    <property type="molecule type" value="Genomic_DNA"/>
</dbReference>
<gene>
    <name evidence="1" type="ORF">GXN76_03910</name>
</gene>
<evidence type="ECO:0000313" key="2">
    <source>
        <dbReference type="Proteomes" id="UP000503088"/>
    </source>
</evidence>
<reference evidence="1 2" key="1">
    <citation type="submission" date="2020-01" db="EMBL/GenBank/DDBJ databases">
        <authorList>
            <person name="Gulvik C.A."/>
            <person name="Batra D.G."/>
        </authorList>
    </citation>
    <scope>NUCLEOTIDE SEQUENCE [LARGE SCALE GENOMIC DNA]</scope>
    <source>
        <strain evidence="1 2">W9323</strain>
    </source>
</reference>
<dbReference type="KEGG" id="kpul:GXN76_03910"/>
<dbReference type="InterPro" id="IPR037205">
    <property type="entry name" value="ChaB_sf"/>
</dbReference>
<name>A0A7D3Y0K1_9BACL</name>
<dbReference type="AlphaFoldDB" id="A0A7D3Y0K1"/>
<accession>A0A7D3Y0K1</accession>
<dbReference type="RefSeq" id="WP_173220693.1">
    <property type="nucleotide sequence ID" value="NZ_CP048104.1"/>
</dbReference>
<keyword evidence="2" id="KW-1185">Reference proteome</keyword>
<dbReference type="InterPro" id="IPR009317">
    <property type="entry name" value="ChaB"/>
</dbReference>
<sequence>MALAVEDLPLRDNVKSHLSTQAGKIYDSVFNLIWIHTTGEKEERELTAHQVAWDRLKQEYKKPRHLREASKIQAETVNVHKE</sequence>
<proteinExistence type="predicted"/>
<protein>
    <submittedName>
        <fullName evidence="1">Uncharacterized protein</fullName>
    </submittedName>
</protein>
<organism evidence="1 2">
    <name type="scientific">Kroppenstedtia pulmonis</name>
    <dbReference type="NCBI Taxonomy" id="1380685"/>
    <lineage>
        <taxon>Bacteria</taxon>
        <taxon>Bacillati</taxon>
        <taxon>Bacillota</taxon>
        <taxon>Bacilli</taxon>
        <taxon>Bacillales</taxon>
        <taxon>Thermoactinomycetaceae</taxon>
        <taxon>Kroppenstedtia</taxon>
    </lineage>
</organism>
<evidence type="ECO:0000313" key="1">
    <source>
        <dbReference type="EMBL" id="QKG83703.1"/>
    </source>
</evidence>
<dbReference type="Proteomes" id="UP000503088">
    <property type="component" value="Chromosome"/>
</dbReference>
<dbReference type="Pfam" id="PF06150">
    <property type="entry name" value="ChaB"/>
    <property type="match status" value="1"/>
</dbReference>
<dbReference type="SUPFAM" id="SSF140376">
    <property type="entry name" value="ChaB-like"/>
    <property type="match status" value="1"/>
</dbReference>
<dbReference type="Gene3D" id="1.10.1740.70">
    <property type="entry name" value="ChaB"/>
    <property type="match status" value="1"/>
</dbReference>